<dbReference type="GeneID" id="30971008"/>
<protein>
    <recommendedName>
        <fullName evidence="7">Urease accessory protein UreF</fullName>
    </recommendedName>
</protein>
<dbReference type="EMBL" id="KV878983">
    <property type="protein sequence ID" value="OJJ97303.1"/>
    <property type="molecule type" value="Genomic_DNA"/>
</dbReference>
<organism evidence="5 6">
    <name type="scientific">Aspergillus aculeatus (strain ATCC 16872 / CBS 172.66 / WB 5094)</name>
    <dbReference type="NCBI Taxonomy" id="690307"/>
    <lineage>
        <taxon>Eukaryota</taxon>
        <taxon>Fungi</taxon>
        <taxon>Dikarya</taxon>
        <taxon>Ascomycota</taxon>
        <taxon>Pezizomycotina</taxon>
        <taxon>Eurotiomycetes</taxon>
        <taxon>Eurotiomycetidae</taxon>
        <taxon>Eurotiales</taxon>
        <taxon>Aspergillaceae</taxon>
        <taxon>Aspergillus</taxon>
        <taxon>Aspergillus subgen. Circumdati</taxon>
    </lineage>
</organism>
<dbReference type="GO" id="GO:0016151">
    <property type="term" value="F:nickel cation binding"/>
    <property type="evidence" value="ECO:0007669"/>
    <property type="project" value="InterPro"/>
</dbReference>
<dbReference type="PANTHER" id="PTHR33620">
    <property type="entry name" value="UREASE ACCESSORY PROTEIN F"/>
    <property type="match status" value="1"/>
</dbReference>
<keyword evidence="2" id="KW-0143">Chaperone</keyword>
<evidence type="ECO:0000313" key="6">
    <source>
        <dbReference type="Proteomes" id="UP000184546"/>
    </source>
</evidence>
<dbReference type="HAMAP" id="MF_01385">
    <property type="entry name" value="UreF"/>
    <property type="match status" value="1"/>
</dbReference>
<dbReference type="Proteomes" id="UP000184546">
    <property type="component" value="Unassembled WGS sequence"/>
</dbReference>
<evidence type="ECO:0000313" key="5">
    <source>
        <dbReference type="EMBL" id="OJJ97303.1"/>
    </source>
</evidence>
<dbReference type="PANTHER" id="PTHR33620:SF1">
    <property type="entry name" value="UREASE ACCESSORY PROTEIN F"/>
    <property type="match status" value="1"/>
</dbReference>
<keyword evidence="6" id="KW-1185">Reference proteome</keyword>
<dbReference type="RefSeq" id="XP_020053643.1">
    <property type="nucleotide sequence ID" value="XM_020197194.2"/>
</dbReference>
<dbReference type="STRING" id="690307.A0A1L9WMA6"/>
<evidence type="ECO:0000256" key="3">
    <source>
        <dbReference type="ARBA" id="ARBA00046339"/>
    </source>
</evidence>
<dbReference type="Pfam" id="PF01730">
    <property type="entry name" value="UreF"/>
    <property type="match status" value="1"/>
</dbReference>
<reference evidence="6" key="1">
    <citation type="journal article" date="2017" name="Genome Biol.">
        <title>Comparative genomics reveals high biological diversity and specific adaptations in the industrially and medically important fungal genus Aspergillus.</title>
        <authorList>
            <person name="de Vries R.P."/>
            <person name="Riley R."/>
            <person name="Wiebenga A."/>
            <person name="Aguilar-Osorio G."/>
            <person name="Amillis S."/>
            <person name="Uchima C.A."/>
            <person name="Anderluh G."/>
            <person name="Asadollahi M."/>
            <person name="Askin M."/>
            <person name="Barry K."/>
            <person name="Battaglia E."/>
            <person name="Bayram O."/>
            <person name="Benocci T."/>
            <person name="Braus-Stromeyer S.A."/>
            <person name="Caldana C."/>
            <person name="Canovas D."/>
            <person name="Cerqueira G.C."/>
            <person name="Chen F."/>
            <person name="Chen W."/>
            <person name="Choi C."/>
            <person name="Clum A."/>
            <person name="Dos Santos R.A."/>
            <person name="Damasio A.R."/>
            <person name="Diallinas G."/>
            <person name="Emri T."/>
            <person name="Fekete E."/>
            <person name="Flipphi M."/>
            <person name="Freyberg S."/>
            <person name="Gallo A."/>
            <person name="Gournas C."/>
            <person name="Habgood R."/>
            <person name="Hainaut M."/>
            <person name="Harispe M.L."/>
            <person name="Henrissat B."/>
            <person name="Hilden K.S."/>
            <person name="Hope R."/>
            <person name="Hossain A."/>
            <person name="Karabika E."/>
            <person name="Karaffa L."/>
            <person name="Karanyi Z."/>
            <person name="Krasevec N."/>
            <person name="Kuo A."/>
            <person name="Kusch H."/>
            <person name="LaButti K."/>
            <person name="Lagendijk E.L."/>
            <person name="Lapidus A."/>
            <person name="Levasseur A."/>
            <person name="Lindquist E."/>
            <person name="Lipzen A."/>
            <person name="Logrieco A.F."/>
            <person name="MacCabe A."/>
            <person name="Maekelae M.R."/>
            <person name="Malavazi I."/>
            <person name="Melin P."/>
            <person name="Meyer V."/>
            <person name="Mielnichuk N."/>
            <person name="Miskei M."/>
            <person name="Molnar A.P."/>
            <person name="Mule G."/>
            <person name="Ngan C.Y."/>
            <person name="Orejas M."/>
            <person name="Orosz E."/>
            <person name="Ouedraogo J.P."/>
            <person name="Overkamp K.M."/>
            <person name="Park H.-S."/>
            <person name="Perrone G."/>
            <person name="Piumi F."/>
            <person name="Punt P.J."/>
            <person name="Ram A.F."/>
            <person name="Ramon A."/>
            <person name="Rauscher S."/>
            <person name="Record E."/>
            <person name="Riano-Pachon D.M."/>
            <person name="Robert V."/>
            <person name="Roehrig J."/>
            <person name="Ruller R."/>
            <person name="Salamov A."/>
            <person name="Salih N.S."/>
            <person name="Samson R.A."/>
            <person name="Sandor E."/>
            <person name="Sanguinetti M."/>
            <person name="Schuetze T."/>
            <person name="Sepcic K."/>
            <person name="Shelest E."/>
            <person name="Sherlock G."/>
            <person name="Sophianopoulou V."/>
            <person name="Squina F.M."/>
            <person name="Sun H."/>
            <person name="Susca A."/>
            <person name="Todd R.B."/>
            <person name="Tsang A."/>
            <person name="Unkles S.E."/>
            <person name="van de Wiele N."/>
            <person name="van Rossen-Uffink D."/>
            <person name="Oliveira J.V."/>
            <person name="Vesth T.C."/>
            <person name="Visser J."/>
            <person name="Yu J.-H."/>
            <person name="Zhou M."/>
            <person name="Andersen M.R."/>
            <person name="Archer D.B."/>
            <person name="Baker S.E."/>
            <person name="Benoit I."/>
            <person name="Brakhage A.A."/>
            <person name="Braus G.H."/>
            <person name="Fischer R."/>
            <person name="Frisvad J.C."/>
            <person name="Goldman G.H."/>
            <person name="Houbraken J."/>
            <person name="Oakley B."/>
            <person name="Pocsi I."/>
            <person name="Scazzocchio C."/>
            <person name="Seiboth B."/>
            <person name="vanKuyk P.A."/>
            <person name="Wortman J."/>
            <person name="Dyer P.S."/>
            <person name="Grigoriev I.V."/>
        </authorList>
    </citation>
    <scope>NUCLEOTIDE SEQUENCE [LARGE SCALE GENOMIC DNA]</scope>
    <source>
        <strain evidence="6">ATCC 16872 / CBS 172.66 / WB 5094</strain>
    </source>
</reference>
<gene>
    <name evidence="5" type="ORF">ASPACDRAFT_18405</name>
</gene>
<keyword evidence="1" id="KW-0996">Nickel insertion</keyword>
<dbReference type="VEuPathDB" id="FungiDB:ASPACDRAFT_18405"/>
<dbReference type="InterPro" id="IPR002639">
    <property type="entry name" value="UreF"/>
</dbReference>
<proteinExistence type="inferred from homology"/>
<evidence type="ECO:0000256" key="4">
    <source>
        <dbReference type="SAM" id="MobiDB-lite"/>
    </source>
</evidence>
<dbReference type="AlphaFoldDB" id="A0A1L9WMA6"/>
<sequence length="329" mass="35453">MAVKITTRDLEQEIIDLESRLQHARKRLALASSSPSTPLPPYNNHHHDDGDYDYDTTPTKAPPPPPSIPISHALLLLSDSALPLGSFAYSSGLESYLAHNKPLPRTVTPVASFHRFLKLSIASMASTSIPYVLAAYRNPEELETLDNDMDASTPCIVAQRASVAQGRALIGVWERAFRASYAAAAGGTTTTTTTTTTLAPAAAAAVQAISDFSDALKLCGDTADELGPKGHLAPLWGVVCSAMGMDARQTAYVFMVNHAKAVLSAAVRASVMGPYQAQSVLASRRLQDMVTERIDKEWDTPVEDAGQIVPPLDLWVGRHELLYSRIFNS</sequence>
<dbReference type="Gene3D" id="1.10.4190.10">
    <property type="entry name" value="Urease accessory protein UreF"/>
    <property type="match status" value="1"/>
</dbReference>
<feature type="non-terminal residue" evidence="5">
    <location>
        <position position="329"/>
    </location>
</feature>
<evidence type="ECO:0000256" key="1">
    <source>
        <dbReference type="ARBA" id="ARBA00022988"/>
    </source>
</evidence>
<evidence type="ECO:0008006" key="7">
    <source>
        <dbReference type="Google" id="ProtNLM"/>
    </source>
</evidence>
<dbReference type="OMA" id="WVGRHEK"/>
<name>A0A1L9WMA6_ASPA1</name>
<comment type="similarity">
    <text evidence="3">Belongs to the UreF family.</text>
</comment>
<dbReference type="OrthoDB" id="2550922at2759"/>
<feature type="region of interest" description="Disordered" evidence="4">
    <location>
        <begin position="32"/>
        <end position="65"/>
    </location>
</feature>
<accession>A0A1L9WMA6</accession>
<evidence type="ECO:0000256" key="2">
    <source>
        <dbReference type="ARBA" id="ARBA00023186"/>
    </source>
</evidence>
<dbReference type="InterPro" id="IPR038277">
    <property type="entry name" value="UreF_sf"/>
</dbReference>